<feature type="domain" description="ABC transmembrane type-1" evidence="8">
    <location>
        <begin position="87"/>
        <end position="301"/>
    </location>
</feature>
<feature type="transmembrane region" description="Helical" evidence="7">
    <location>
        <begin position="180"/>
        <end position="202"/>
    </location>
</feature>
<evidence type="ECO:0000256" key="7">
    <source>
        <dbReference type="RuleBase" id="RU363032"/>
    </source>
</evidence>
<sequence length="312" mass="35056">MTMPDVGTLSLSRETPGYRLRQHIRYRMPLYLIIPSFLVALFVILSPLYQLLNYSVHDTNRFGMIKGFAGLEHFVTVFEDPLFIDALWRTGIWTLGVVGGTILISIPVAAILNRPFAGRGLARTIIMLPWAVSLPMTALVWKWGLDSQSGMLNHSLMQLGIIRENIVWLSDPVMAFSVEIFVGILVSIPFTVTIFLGGLAAIPHDLYSAAKIDGASLWEQFRRITLPLLRPFINIAVVLNIIYVFNSFPIIWIMTRGGPSNSTEILVTYLYEQAFIYGKISEASAVSVIMLAILLVFVVFYARMVMKNESKH</sequence>
<feature type="transmembrane region" description="Helical" evidence="7">
    <location>
        <begin position="232"/>
        <end position="254"/>
    </location>
</feature>
<dbReference type="PANTHER" id="PTHR43005">
    <property type="entry name" value="BLR7065 PROTEIN"/>
    <property type="match status" value="1"/>
</dbReference>
<proteinExistence type="inferred from homology"/>
<feature type="transmembrane region" description="Helical" evidence="7">
    <location>
        <begin position="274"/>
        <end position="302"/>
    </location>
</feature>
<dbReference type="CDD" id="cd06261">
    <property type="entry name" value="TM_PBP2"/>
    <property type="match status" value="1"/>
</dbReference>
<feature type="transmembrane region" description="Helical" evidence="7">
    <location>
        <begin position="124"/>
        <end position="144"/>
    </location>
</feature>
<dbReference type="PANTHER" id="PTHR43005:SF1">
    <property type="entry name" value="SPERMIDINE_PUTRESCINE TRANSPORT SYSTEM PERMEASE PROTEIN"/>
    <property type="match status" value="1"/>
</dbReference>
<evidence type="ECO:0000313" key="9">
    <source>
        <dbReference type="EMBL" id="MET4754859.1"/>
    </source>
</evidence>
<reference evidence="9 10" key="1">
    <citation type="submission" date="2024-06" db="EMBL/GenBank/DDBJ databases">
        <title>Genomic Encyclopedia of Type Strains, Phase V (KMG-V): Genome sequencing to study the core and pangenomes of soil and plant-associated prokaryotes.</title>
        <authorList>
            <person name="Whitman W."/>
        </authorList>
    </citation>
    <scope>NUCLEOTIDE SEQUENCE [LARGE SCALE GENOMIC DNA]</scope>
    <source>
        <strain evidence="9 10">NE40</strain>
    </source>
</reference>
<dbReference type="SUPFAM" id="SSF161098">
    <property type="entry name" value="MetI-like"/>
    <property type="match status" value="1"/>
</dbReference>
<feature type="transmembrane region" description="Helical" evidence="7">
    <location>
        <begin position="92"/>
        <end position="112"/>
    </location>
</feature>
<dbReference type="InterPro" id="IPR035906">
    <property type="entry name" value="MetI-like_sf"/>
</dbReference>
<evidence type="ECO:0000259" key="8">
    <source>
        <dbReference type="PROSITE" id="PS50928"/>
    </source>
</evidence>
<comment type="similarity">
    <text evidence="7">Belongs to the binding-protein-dependent transport system permease family.</text>
</comment>
<dbReference type="EMBL" id="JBEWTB010000001">
    <property type="protein sequence ID" value="MET4754859.1"/>
    <property type="molecule type" value="Genomic_DNA"/>
</dbReference>
<evidence type="ECO:0000256" key="4">
    <source>
        <dbReference type="ARBA" id="ARBA00022692"/>
    </source>
</evidence>
<organism evidence="9 10">
    <name type="scientific">Endozoicomonas lisbonensis</name>
    <dbReference type="NCBI Taxonomy" id="3120522"/>
    <lineage>
        <taxon>Bacteria</taxon>
        <taxon>Pseudomonadati</taxon>
        <taxon>Pseudomonadota</taxon>
        <taxon>Gammaproteobacteria</taxon>
        <taxon>Oceanospirillales</taxon>
        <taxon>Endozoicomonadaceae</taxon>
        <taxon>Endozoicomonas</taxon>
    </lineage>
</organism>
<keyword evidence="5 7" id="KW-1133">Transmembrane helix</keyword>
<evidence type="ECO:0000256" key="1">
    <source>
        <dbReference type="ARBA" id="ARBA00004651"/>
    </source>
</evidence>
<keyword evidence="9" id="KW-0762">Sugar transport</keyword>
<keyword evidence="10" id="KW-1185">Reference proteome</keyword>
<keyword evidence="2 7" id="KW-0813">Transport</keyword>
<evidence type="ECO:0000256" key="6">
    <source>
        <dbReference type="ARBA" id="ARBA00023136"/>
    </source>
</evidence>
<gene>
    <name evidence="9" type="ORF">V5J35_000051</name>
</gene>
<feature type="transmembrane region" description="Helical" evidence="7">
    <location>
        <begin position="29"/>
        <end position="49"/>
    </location>
</feature>
<comment type="caution">
    <text evidence="9">The sequence shown here is derived from an EMBL/GenBank/DDBJ whole genome shotgun (WGS) entry which is preliminary data.</text>
</comment>
<evidence type="ECO:0000313" key="10">
    <source>
        <dbReference type="Proteomes" id="UP001549366"/>
    </source>
</evidence>
<evidence type="ECO:0000256" key="3">
    <source>
        <dbReference type="ARBA" id="ARBA00022475"/>
    </source>
</evidence>
<comment type="subcellular location">
    <subcellularLocation>
        <location evidence="1 7">Cell membrane</location>
        <topology evidence="1 7">Multi-pass membrane protein</topology>
    </subcellularLocation>
</comment>
<dbReference type="RefSeq" id="WP_354011661.1">
    <property type="nucleotide sequence ID" value="NZ_JBEWTA010000003.1"/>
</dbReference>
<keyword evidence="4 7" id="KW-0812">Transmembrane</keyword>
<name>A0ABV2SCL0_9GAMM</name>
<evidence type="ECO:0000256" key="2">
    <source>
        <dbReference type="ARBA" id="ARBA00022448"/>
    </source>
</evidence>
<keyword evidence="6 7" id="KW-0472">Membrane</keyword>
<dbReference type="InterPro" id="IPR000515">
    <property type="entry name" value="MetI-like"/>
</dbReference>
<dbReference type="Gene3D" id="1.10.3720.10">
    <property type="entry name" value="MetI-like"/>
    <property type="match status" value="1"/>
</dbReference>
<evidence type="ECO:0000256" key="5">
    <source>
        <dbReference type="ARBA" id="ARBA00022989"/>
    </source>
</evidence>
<accession>A0ABV2SCL0</accession>
<protein>
    <submittedName>
        <fullName evidence="9">Multiple sugar transport system permease protein</fullName>
    </submittedName>
</protein>
<dbReference type="PROSITE" id="PS50928">
    <property type="entry name" value="ABC_TM1"/>
    <property type="match status" value="1"/>
</dbReference>
<dbReference type="Proteomes" id="UP001549366">
    <property type="component" value="Unassembled WGS sequence"/>
</dbReference>
<keyword evidence="3" id="KW-1003">Cell membrane</keyword>
<dbReference type="Pfam" id="PF00528">
    <property type="entry name" value="BPD_transp_1"/>
    <property type="match status" value="1"/>
</dbReference>